<dbReference type="Proteomes" id="UP000628984">
    <property type="component" value="Unassembled WGS sequence"/>
</dbReference>
<dbReference type="RefSeq" id="WP_189632652.1">
    <property type="nucleotide sequence ID" value="NZ_BMYQ01000001.1"/>
</dbReference>
<proteinExistence type="predicted"/>
<keyword evidence="3" id="KW-1185">Reference proteome</keyword>
<protein>
    <submittedName>
        <fullName evidence="2">Flp pilus assembly protein CpaB</fullName>
    </submittedName>
</protein>
<reference evidence="2" key="1">
    <citation type="journal article" date="2014" name="Int. J. Syst. Evol. Microbiol.">
        <title>Complete genome sequence of Corynebacterium casei LMG S-19264T (=DSM 44701T), isolated from a smear-ripened cheese.</title>
        <authorList>
            <consortium name="US DOE Joint Genome Institute (JGI-PGF)"/>
            <person name="Walter F."/>
            <person name="Albersmeier A."/>
            <person name="Kalinowski J."/>
            <person name="Ruckert C."/>
        </authorList>
    </citation>
    <scope>NUCLEOTIDE SEQUENCE</scope>
    <source>
        <strain evidence="2">KCTC 23714</strain>
    </source>
</reference>
<dbReference type="Pfam" id="PF16976">
    <property type="entry name" value="RcpC"/>
    <property type="match status" value="1"/>
</dbReference>
<reference evidence="2" key="2">
    <citation type="submission" date="2020-09" db="EMBL/GenBank/DDBJ databases">
        <authorList>
            <person name="Sun Q."/>
            <person name="Kim S."/>
        </authorList>
    </citation>
    <scope>NUCLEOTIDE SEQUENCE</scope>
    <source>
        <strain evidence="2">KCTC 23714</strain>
    </source>
</reference>
<evidence type="ECO:0000259" key="1">
    <source>
        <dbReference type="Pfam" id="PF16976"/>
    </source>
</evidence>
<sequence length="287" mass="30725">MRTVYLGVLVLGLALAGFAVYMAQNYIGRTQAQLESERALRAKVGRLVEVYAVTKSVNYGDELTPEDVQLVYLQESALPEGVFTPETPLFAEGEKEPRYVLRQMDKFEPVLAGKVTAPGETAGLTNMLKPGQRAFTIQFKDAAGANKTLQPTNHVDIYLTHPSPSAIDGGLETIRLEEAIEVIAVDRPAPAKGAAEGEVAPPRSMTVAVTPQQVARLTQAQASGDLTVSLVAKADEQMTDGGAVSTVDDPVLGAKMAAEPAPVEAQRCYRKIRKGTEVLSEEIACTN</sequence>
<organism evidence="2 3">
    <name type="scientific">Gemmobacter lanyuensis</name>
    <dbReference type="NCBI Taxonomy" id="1054497"/>
    <lineage>
        <taxon>Bacteria</taxon>
        <taxon>Pseudomonadati</taxon>
        <taxon>Pseudomonadota</taxon>
        <taxon>Alphaproteobacteria</taxon>
        <taxon>Rhodobacterales</taxon>
        <taxon>Paracoccaceae</taxon>
        <taxon>Gemmobacter</taxon>
    </lineage>
</organism>
<dbReference type="EMBL" id="BMYQ01000001">
    <property type="protein sequence ID" value="GGW24217.1"/>
    <property type="molecule type" value="Genomic_DNA"/>
</dbReference>
<gene>
    <name evidence="2" type="ORF">GCM10011452_09650</name>
</gene>
<name>A0A918INX8_9RHOB</name>
<dbReference type="InterPro" id="IPR031571">
    <property type="entry name" value="RcpC_dom"/>
</dbReference>
<comment type="caution">
    <text evidence="2">The sequence shown here is derived from an EMBL/GenBank/DDBJ whole genome shotgun (WGS) entry which is preliminary data.</text>
</comment>
<evidence type="ECO:0000313" key="3">
    <source>
        <dbReference type="Proteomes" id="UP000628984"/>
    </source>
</evidence>
<dbReference type="CDD" id="cd11614">
    <property type="entry name" value="SAF_CpaB_FlgA_like"/>
    <property type="match status" value="1"/>
</dbReference>
<accession>A0A918INX8</accession>
<dbReference type="AlphaFoldDB" id="A0A918INX8"/>
<evidence type="ECO:0000313" key="2">
    <source>
        <dbReference type="EMBL" id="GGW24217.1"/>
    </source>
</evidence>
<dbReference type="InterPro" id="IPR017592">
    <property type="entry name" value="Pilus_assmbl_Flp-typ_CpaB"/>
</dbReference>
<feature type="domain" description="Flp pilus assembly protein RcpC/CpaB" evidence="1">
    <location>
        <begin position="123"/>
        <end position="230"/>
    </location>
</feature>
<dbReference type="NCBIfam" id="TIGR03177">
    <property type="entry name" value="pilus_cpaB"/>
    <property type="match status" value="1"/>
</dbReference>